<evidence type="ECO:0000313" key="11">
    <source>
        <dbReference type="EMBL" id="AUH03383.1"/>
    </source>
</evidence>
<dbReference type="EMBL" id="CP025084">
    <property type="protein sequence ID" value="AUH03383.1"/>
    <property type="molecule type" value="Genomic_DNA"/>
</dbReference>
<gene>
    <name evidence="10" type="ORF">CWC46_04080</name>
    <name evidence="11" type="ORF">Ser39006_004080</name>
</gene>
<evidence type="ECO:0000256" key="1">
    <source>
        <dbReference type="ARBA" id="ARBA00004459"/>
    </source>
</evidence>
<dbReference type="KEGG" id="serq:CWC46_04080"/>
<keyword evidence="2" id="KW-0732">Signal</keyword>
<keyword evidence="3" id="KW-0472">Membrane</keyword>
<proteinExistence type="inferred from homology"/>
<evidence type="ECO:0000256" key="9">
    <source>
        <dbReference type="SAM" id="MobiDB-lite"/>
    </source>
</evidence>
<dbReference type="AlphaFoldDB" id="A0A2I5T3B6"/>
<reference evidence="10 13" key="3">
    <citation type="submission" date="2017-11" db="EMBL/GenBank/DDBJ databases">
        <title>Complete genome sequence of Serratia sp. ATCC 39006 LacA.</title>
        <authorList>
            <person name="Hampton H.G."/>
            <person name="Jackson S.A."/>
            <person name="Jauregui R."/>
            <person name="Poulter G.T.M."/>
            <person name="Salmond G.P.C."/>
            <person name="Fineran P.C."/>
        </authorList>
    </citation>
    <scope>NUCLEOTIDE SEQUENCE [LARGE SCALE GENOMIC DNA]</scope>
    <source>
        <strain evidence="10 13">ATCC 39006</strain>
    </source>
</reference>
<comment type="subcellular location">
    <subcellularLocation>
        <location evidence="1">Cell outer membrane</location>
        <topology evidence="1">Lipid-anchor</topology>
    </subcellularLocation>
</comment>
<dbReference type="STRING" id="104623.Ser39006_00196"/>
<dbReference type="NCBIfam" id="NF047847">
    <property type="entry name" value="SS_mature_LptM"/>
    <property type="match status" value="1"/>
</dbReference>
<accession>A0A2I5T3B6</accession>
<keyword evidence="4" id="KW-0564">Palmitate</keyword>
<evidence type="ECO:0000256" key="6">
    <source>
        <dbReference type="ARBA" id="ARBA00023288"/>
    </source>
</evidence>
<dbReference type="Proteomes" id="UP000233778">
    <property type="component" value="Chromosome"/>
</dbReference>
<dbReference type="GO" id="GO:0009279">
    <property type="term" value="C:cell outer membrane"/>
    <property type="evidence" value="ECO:0007669"/>
    <property type="project" value="UniProtKB-SubCell"/>
</dbReference>
<dbReference type="InterPro" id="IPR032831">
    <property type="entry name" value="LptM_cons"/>
</dbReference>
<evidence type="ECO:0000256" key="2">
    <source>
        <dbReference type="ARBA" id="ARBA00022729"/>
    </source>
</evidence>
<feature type="compositionally biased region" description="Polar residues" evidence="9">
    <location>
        <begin position="47"/>
        <end position="64"/>
    </location>
</feature>
<evidence type="ECO:0000256" key="8">
    <source>
        <dbReference type="ARBA" id="ARBA00049730"/>
    </source>
</evidence>
<protein>
    <recommendedName>
        <fullName evidence="8">LPS-assembly lipoprotein LptM</fullName>
    </recommendedName>
</protein>
<evidence type="ECO:0000256" key="4">
    <source>
        <dbReference type="ARBA" id="ARBA00023139"/>
    </source>
</evidence>
<sequence length="64" mass="6947">MTGFNVMINLFRHVCLALTVLALAGCGLKGPLYFPPEKSKAPAPAKTTQQQHITKTPQQSPVQQ</sequence>
<reference evidence="11 12" key="1">
    <citation type="journal article" date="2013" name="Genome Announc.">
        <title>Draft genome sequence of Serratia sp. strain ATCC 39006, a model bacterium for analysis of the biosynthesis and regulation of prodigiosin, a carbapenem, and gas vesicles.</title>
        <authorList>
            <person name="Fineran P.C."/>
            <person name="Iglesias Cans M.C."/>
            <person name="Ramsay J.P."/>
            <person name="Wilf N.M."/>
            <person name="Cossyleon D."/>
            <person name="McNeil M.B."/>
            <person name="Williamson N.R."/>
            <person name="Monson R.E."/>
            <person name="Becher S.A."/>
            <person name="Stanton J.A."/>
            <person name="Brugger K."/>
            <person name="Brown S.D."/>
            <person name="Salmond G.P."/>
        </authorList>
    </citation>
    <scope>NUCLEOTIDE SEQUENCE [LARGE SCALE GENOMIC DNA]</scope>
    <source>
        <strain evidence="11">ATCC 39006</strain>
        <strain evidence="12">ATCC 39006 / SC 11482</strain>
    </source>
</reference>
<keyword evidence="5" id="KW-0998">Cell outer membrane</keyword>
<reference evidence="11" key="2">
    <citation type="submission" date="2013-09" db="EMBL/GenBank/DDBJ databases">
        <authorList>
            <person name="Wang G."/>
            <person name="Yang Y."/>
            <person name="Su Y."/>
        </authorList>
    </citation>
    <scope>NUCLEOTIDE SEQUENCE</scope>
    <source>
        <strain evidence="11">ATCC 39006</strain>
    </source>
</reference>
<name>A0A2I5T3B6_SERS3</name>
<feature type="region of interest" description="Disordered" evidence="9">
    <location>
        <begin position="37"/>
        <end position="64"/>
    </location>
</feature>
<evidence type="ECO:0000313" key="12">
    <source>
        <dbReference type="Proteomes" id="UP000017700"/>
    </source>
</evidence>
<organism evidence="11 12">
    <name type="scientific">Serratia sp. (strain ATCC 39006)</name>
    <name type="common">Prodigiosinella confusarubida</name>
    <dbReference type="NCBI Taxonomy" id="104623"/>
    <lineage>
        <taxon>Bacteria</taxon>
        <taxon>Pseudomonadati</taxon>
        <taxon>Pseudomonadota</taxon>
        <taxon>Gammaproteobacteria</taxon>
        <taxon>Enterobacterales</taxon>
        <taxon>Pectobacteriaceae</taxon>
        <taxon>Prodigiosinella</taxon>
    </lineage>
</organism>
<dbReference type="EMBL" id="CP025085">
    <property type="protein sequence ID" value="AUG99068.1"/>
    <property type="molecule type" value="Genomic_DNA"/>
</dbReference>
<evidence type="ECO:0000256" key="7">
    <source>
        <dbReference type="ARBA" id="ARBA00049647"/>
    </source>
</evidence>
<evidence type="ECO:0000256" key="5">
    <source>
        <dbReference type="ARBA" id="ARBA00023237"/>
    </source>
</evidence>
<evidence type="ECO:0000313" key="13">
    <source>
        <dbReference type="Proteomes" id="UP000233778"/>
    </source>
</evidence>
<keyword evidence="12" id="KW-1185">Reference proteome</keyword>
<comment type="similarity">
    <text evidence="7">Belongs to the LptM family.</text>
</comment>
<dbReference type="Proteomes" id="UP000017700">
    <property type="component" value="Chromosome"/>
</dbReference>
<evidence type="ECO:0000256" key="3">
    <source>
        <dbReference type="ARBA" id="ARBA00023136"/>
    </source>
</evidence>
<dbReference type="OrthoDB" id="7066359at2"/>
<keyword evidence="6" id="KW-0449">Lipoprotein</keyword>
<dbReference type="KEGG" id="sera:Ser39006_004080"/>
<evidence type="ECO:0000313" key="10">
    <source>
        <dbReference type="EMBL" id="AUG99068.1"/>
    </source>
</evidence>
<reference evidence="11" key="4">
    <citation type="submission" date="2017-11" db="EMBL/GenBank/DDBJ databases">
        <title>Complete genome sequence of Serratia sp. ATCC 39006.</title>
        <authorList>
            <person name="Hampton H.G."/>
            <person name="Jackson S.A."/>
            <person name="Jauregui R."/>
            <person name="Poulter G.T.M."/>
            <person name="Salmond G.P.C."/>
            <person name="Fineran P.C."/>
        </authorList>
    </citation>
    <scope>NUCLEOTIDE SEQUENCE</scope>
    <source>
        <strain evidence="11">ATCC 39006</strain>
    </source>
</reference>
<dbReference type="Pfam" id="PF13627">
    <property type="entry name" value="LptM_cons"/>
    <property type="match status" value="1"/>
</dbReference>